<feature type="transmembrane region" description="Helical" evidence="6">
    <location>
        <begin position="276"/>
        <end position="294"/>
    </location>
</feature>
<evidence type="ECO:0000256" key="4">
    <source>
        <dbReference type="ARBA" id="ARBA00022989"/>
    </source>
</evidence>
<evidence type="ECO:0000256" key="5">
    <source>
        <dbReference type="ARBA" id="ARBA00023136"/>
    </source>
</evidence>
<evidence type="ECO:0000256" key="2">
    <source>
        <dbReference type="ARBA" id="ARBA00022475"/>
    </source>
</evidence>
<evidence type="ECO:0008006" key="8">
    <source>
        <dbReference type="Google" id="ProtNLM"/>
    </source>
</evidence>
<keyword evidence="3 6" id="KW-0812">Transmembrane</keyword>
<organism evidence="7">
    <name type="scientific">hydrothermal vent metagenome</name>
    <dbReference type="NCBI Taxonomy" id="652676"/>
    <lineage>
        <taxon>unclassified sequences</taxon>
        <taxon>metagenomes</taxon>
        <taxon>ecological metagenomes</taxon>
    </lineage>
</organism>
<dbReference type="AlphaFoldDB" id="A0A3B1C1N1"/>
<dbReference type="PANTHER" id="PTHR33529:SF6">
    <property type="entry name" value="YJGP_YJGQ FAMILY PERMEASE"/>
    <property type="match status" value="1"/>
</dbReference>
<dbReference type="PANTHER" id="PTHR33529">
    <property type="entry name" value="SLR0882 PROTEIN-RELATED"/>
    <property type="match status" value="1"/>
</dbReference>
<evidence type="ECO:0000256" key="1">
    <source>
        <dbReference type="ARBA" id="ARBA00004651"/>
    </source>
</evidence>
<reference evidence="7" key="1">
    <citation type="submission" date="2018-06" db="EMBL/GenBank/DDBJ databases">
        <authorList>
            <person name="Zhirakovskaya E."/>
        </authorList>
    </citation>
    <scope>NUCLEOTIDE SEQUENCE</scope>
</reference>
<dbReference type="EMBL" id="UOGC01000131">
    <property type="protein sequence ID" value="VAX22012.1"/>
    <property type="molecule type" value="Genomic_DNA"/>
</dbReference>
<keyword evidence="2" id="KW-1003">Cell membrane</keyword>
<dbReference type="Pfam" id="PF03739">
    <property type="entry name" value="LptF_LptG"/>
    <property type="match status" value="1"/>
</dbReference>
<sequence>MQIIDKYILAEFFRIFFLAMITLIVFYEMVLFFDTAGYFIKHKSTFDEISRFMLFKIPTAFFHVTPISTLMAAVLTTVSLARHNEIVALKTSGVSMLRIALPMIVAGGVISVVSFVNNEYFVYLSAKEAKRIYYDEIKEQPRKSLFSRDRFWYKADDGSIWNIGHIGEHATSIKDLSIFYFDKAGTKIVKRVNAKEGELMGDEWLLKGFVERDFFADGTFEEHSYSAHVLPAEAVPSADLDKVKLYPEEMNLVEMREYVRDIRSKGYDATKYVVEMYAKISFPLISLVITLVAIPMGTRSSRAGGALIGVGVAVVTAGVFWFTFSLALAFGHAGRIPPLVAAYGTHFLFGGMGLSALVYGRN</sequence>
<proteinExistence type="predicted"/>
<keyword evidence="4 6" id="KW-1133">Transmembrane helix</keyword>
<comment type="subcellular location">
    <subcellularLocation>
        <location evidence="1">Cell membrane</location>
        <topology evidence="1">Multi-pass membrane protein</topology>
    </subcellularLocation>
</comment>
<evidence type="ECO:0000256" key="3">
    <source>
        <dbReference type="ARBA" id="ARBA00022692"/>
    </source>
</evidence>
<evidence type="ECO:0000256" key="6">
    <source>
        <dbReference type="SAM" id="Phobius"/>
    </source>
</evidence>
<feature type="transmembrane region" description="Helical" evidence="6">
    <location>
        <begin position="60"/>
        <end position="81"/>
    </location>
</feature>
<feature type="transmembrane region" description="Helical" evidence="6">
    <location>
        <begin position="306"/>
        <end position="330"/>
    </location>
</feature>
<gene>
    <name evidence="7" type="ORF">MNBD_NITROSPINAE01-701</name>
</gene>
<dbReference type="InterPro" id="IPR005495">
    <property type="entry name" value="LptG/LptF_permease"/>
</dbReference>
<protein>
    <recommendedName>
        <fullName evidence="8">Lipopolysaccharide export system permease protein LptG</fullName>
    </recommendedName>
</protein>
<feature type="transmembrane region" description="Helical" evidence="6">
    <location>
        <begin position="336"/>
        <end position="359"/>
    </location>
</feature>
<dbReference type="GO" id="GO:0043190">
    <property type="term" value="C:ATP-binding cassette (ABC) transporter complex"/>
    <property type="evidence" value="ECO:0007669"/>
    <property type="project" value="TreeGrafter"/>
</dbReference>
<feature type="transmembrane region" description="Helical" evidence="6">
    <location>
        <begin position="93"/>
        <end position="116"/>
    </location>
</feature>
<accession>A0A3B1C1N1</accession>
<evidence type="ECO:0000313" key="7">
    <source>
        <dbReference type="EMBL" id="VAX22012.1"/>
    </source>
</evidence>
<keyword evidence="5 6" id="KW-0472">Membrane</keyword>
<dbReference type="GO" id="GO:0015920">
    <property type="term" value="P:lipopolysaccharide transport"/>
    <property type="evidence" value="ECO:0007669"/>
    <property type="project" value="TreeGrafter"/>
</dbReference>
<feature type="transmembrane region" description="Helical" evidence="6">
    <location>
        <begin position="12"/>
        <end position="40"/>
    </location>
</feature>
<name>A0A3B1C1N1_9ZZZZ</name>